<name>A0A4Y2JPV8_ARAVE</name>
<comment type="caution">
    <text evidence="1">The sequence shown here is derived from an EMBL/GenBank/DDBJ whole genome shotgun (WGS) entry which is preliminary data.</text>
</comment>
<reference evidence="1 2" key="1">
    <citation type="journal article" date="2019" name="Sci. Rep.">
        <title>Orb-weaving spider Araneus ventricosus genome elucidates the spidroin gene catalogue.</title>
        <authorList>
            <person name="Kono N."/>
            <person name="Nakamura H."/>
            <person name="Ohtoshi R."/>
            <person name="Moran D.A.P."/>
            <person name="Shinohara A."/>
            <person name="Yoshida Y."/>
            <person name="Fujiwara M."/>
            <person name="Mori M."/>
            <person name="Tomita M."/>
            <person name="Arakawa K."/>
        </authorList>
    </citation>
    <scope>NUCLEOTIDE SEQUENCE [LARGE SCALE GENOMIC DNA]</scope>
</reference>
<evidence type="ECO:0000313" key="1">
    <source>
        <dbReference type="EMBL" id="GBM91508.1"/>
    </source>
</evidence>
<proteinExistence type="predicted"/>
<keyword evidence="2" id="KW-1185">Reference proteome</keyword>
<organism evidence="1 2">
    <name type="scientific">Araneus ventricosus</name>
    <name type="common">Orbweaver spider</name>
    <name type="synonym">Epeira ventricosa</name>
    <dbReference type="NCBI Taxonomy" id="182803"/>
    <lineage>
        <taxon>Eukaryota</taxon>
        <taxon>Metazoa</taxon>
        <taxon>Ecdysozoa</taxon>
        <taxon>Arthropoda</taxon>
        <taxon>Chelicerata</taxon>
        <taxon>Arachnida</taxon>
        <taxon>Araneae</taxon>
        <taxon>Araneomorphae</taxon>
        <taxon>Entelegynae</taxon>
        <taxon>Araneoidea</taxon>
        <taxon>Araneidae</taxon>
        <taxon>Araneus</taxon>
    </lineage>
</organism>
<protein>
    <submittedName>
        <fullName evidence="1">Uncharacterized protein</fullName>
    </submittedName>
</protein>
<dbReference type="Proteomes" id="UP000499080">
    <property type="component" value="Unassembled WGS sequence"/>
</dbReference>
<dbReference type="EMBL" id="BGPR01003711">
    <property type="protein sequence ID" value="GBM91508.1"/>
    <property type="molecule type" value="Genomic_DNA"/>
</dbReference>
<sequence length="105" mass="11686">MTTGNSELIQLSLHQLLQISFIRHLVAITPHATNGMANADWMHNYATSRRLEDQVEGLITGNGWNKGQFPAYFSIRIDIGVHQTVNGMSAGLLALIWRSNLQLAE</sequence>
<gene>
    <name evidence="1" type="ORF">AVEN_118226_1</name>
</gene>
<dbReference type="AlphaFoldDB" id="A0A4Y2JPV8"/>
<evidence type="ECO:0000313" key="2">
    <source>
        <dbReference type="Proteomes" id="UP000499080"/>
    </source>
</evidence>
<accession>A0A4Y2JPV8</accession>